<dbReference type="GeneID" id="87881093"/>
<evidence type="ECO:0000313" key="3">
    <source>
        <dbReference type="Proteomes" id="UP001273166"/>
    </source>
</evidence>
<evidence type="ECO:0000256" key="1">
    <source>
        <dbReference type="SAM" id="MobiDB-lite"/>
    </source>
</evidence>
<evidence type="ECO:0000313" key="2">
    <source>
        <dbReference type="EMBL" id="KAK3307430.1"/>
    </source>
</evidence>
<comment type="caution">
    <text evidence="2">The sequence shown here is derived from an EMBL/GenBank/DDBJ whole genome shotgun (WGS) entry which is preliminary data.</text>
</comment>
<accession>A0AAJ0M387</accession>
<sequence length="128" mass="14777">MIRRLFRSFRPVPSICLYTLWWMGYSLAKNNLMYKEIKHCQETTFPAKSRRRRAAGGPASVFRRGAPGDDFQSDPESTWKRRTGGRREQGYSGSLARPILVTERNKTQMDPVFHSDVSPGESECNFQE</sequence>
<dbReference type="Proteomes" id="UP001273166">
    <property type="component" value="Unassembled WGS sequence"/>
</dbReference>
<proteinExistence type="predicted"/>
<feature type="region of interest" description="Disordered" evidence="1">
    <location>
        <begin position="46"/>
        <end position="128"/>
    </location>
</feature>
<dbReference type="EMBL" id="JAUDZG010000003">
    <property type="protein sequence ID" value="KAK3307430.1"/>
    <property type="molecule type" value="Genomic_DNA"/>
</dbReference>
<dbReference type="RefSeq" id="XP_062723210.1">
    <property type="nucleotide sequence ID" value="XM_062862264.1"/>
</dbReference>
<name>A0AAJ0M387_9PEZI</name>
<reference evidence="2" key="1">
    <citation type="journal article" date="2023" name="Mol. Phylogenet. Evol.">
        <title>Genome-scale phylogeny and comparative genomics of the fungal order Sordariales.</title>
        <authorList>
            <person name="Hensen N."/>
            <person name="Bonometti L."/>
            <person name="Westerberg I."/>
            <person name="Brannstrom I.O."/>
            <person name="Guillou S."/>
            <person name="Cros-Aarteil S."/>
            <person name="Calhoun S."/>
            <person name="Haridas S."/>
            <person name="Kuo A."/>
            <person name="Mondo S."/>
            <person name="Pangilinan J."/>
            <person name="Riley R."/>
            <person name="LaButti K."/>
            <person name="Andreopoulos B."/>
            <person name="Lipzen A."/>
            <person name="Chen C."/>
            <person name="Yan M."/>
            <person name="Daum C."/>
            <person name="Ng V."/>
            <person name="Clum A."/>
            <person name="Steindorff A."/>
            <person name="Ohm R.A."/>
            <person name="Martin F."/>
            <person name="Silar P."/>
            <person name="Natvig D.O."/>
            <person name="Lalanne C."/>
            <person name="Gautier V."/>
            <person name="Ament-Velasquez S.L."/>
            <person name="Kruys A."/>
            <person name="Hutchinson M.I."/>
            <person name="Powell A.J."/>
            <person name="Barry K."/>
            <person name="Miller A.N."/>
            <person name="Grigoriev I.V."/>
            <person name="Debuchy R."/>
            <person name="Gladieux P."/>
            <person name="Hiltunen Thoren M."/>
            <person name="Johannesson H."/>
        </authorList>
    </citation>
    <scope>NUCLEOTIDE SEQUENCE</scope>
    <source>
        <strain evidence="2">CBS 333.67</strain>
    </source>
</reference>
<keyword evidence="3" id="KW-1185">Reference proteome</keyword>
<gene>
    <name evidence="2" type="ORF">B0T15DRAFT_178000</name>
</gene>
<dbReference type="AlphaFoldDB" id="A0AAJ0M387"/>
<organism evidence="2 3">
    <name type="scientific">Chaetomium strumarium</name>
    <dbReference type="NCBI Taxonomy" id="1170767"/>
    <lineage>
        <taxon>Eukaryota</taxon>
        <taxon>Fungi</taxon>
        <taxon>Dikarya</taxon>
        <taxon>Ascomycota</taxon>
        <taxon>Pezizomycotina</taxon>
        <taxon>Sordariomycetes</taxon>
        <taxon>Sordariomycetidae</taxon>
        <taxon>Sordariales</taxon>
        <taxon>Chaetomiaceae</taxon>
        <taxon>Chaetomium</taxon>
    </lineage>
</organism>
<protein>
    <submittedName>
        <fullName evidence="2">Uncharacterized protein</fullName>
    </submittedName>
</protein>
<reference evidence="2" key="2">
    <citation type="submission" date="2023-06" db="EMBL/GenBank/DDBJ databases">
        <authorList>
            <consortium name="Lawrence Berkeley National Laboratory"/>
            <person name="Mondo S.J."/>
            <person name="Hensen N."/>
            <person name="Bonometti L."/>
            <person name="Westerberg I."/>
            <person name="Brannstrom I.O."/>
            <person name="Guillou S."/>
            <person name="Cros-Aarteil S."/>
            <person name="Calhoun S."/>
            <person name="Haridas S."/>
            <person name="Kuo A."/>
            <person name="Pangilinan J."/>
            <person name="Riley R."/>
            <person name="Labutti K."/>
            <person name="Andreopoulos B."/>
            <person name="Lipzen A."/>
            <person name="Chen C."/>
            <person name="Yanf M."/>
            <person name="Daum C."/>
            <person name="Ng V."/>
            <person name="Clum A."/>
            <person name="Steindorff A."/>
            <person name="Ohm R."/>
            <person name="Martin F."/>
            <person name="Silar P."/>
            <person name="Natvig D."/>
            <person name="Lalanne C."/>
            <person name="Gautier V."/>
            <person name="Ament-Velasquez S.L."/>
            <person name="Kruys A."/>
            <person name="Hutchinson M.I."/>
            <person name="Powell A.J."/>
            <person name="Barry K."/>
            <person name="Miller A.N."/>
            <person name="Grigoriev I.V."/>
            <person name="Debuchy R."/>
            <person name="Gladieux P."/>
            <person name="Thoren M.H."/>
            <person name="Johannesson H."/>
        </authorList>
    </citation>
    <scope>NUCLEOTIDE SEQUENCE</scope>
    <source>
        <strain evidence="2">CBS 333.67</strain>
    </source>
</reference>